<evidence type="ECO:0008006" key="3">
    <source>
        <dbReference type="Google" id="ProtNLM"/>
    </source>
</evidence>
<accession>A0A0P9PEK4</accession>
<reference evidence="1 2" key="1">
    <citation type="submission" date="2015-09" db="EMBL/GenBank/DDBJ databases">
        <title>Genome announcement of multiple Pseudomonas syringae strains.</title>
        <authorList>
            <person name="Thakur S."/>
            <person name="Wang P.W."/>
            <person name="Gong Y."/>
            <person name="Weir B.S."/>
            <person name="Guttman D.S."/>
        </authorList>
    </citation>
    <scope>NUCLEOTIDE SEQUENCE [LARGE SCALE GENOMIC DNA]</scope>
    <source>
        <strain evidence="1 2">ICMP17001</strain>
    </source>
</reference>
<name>A0A0P9PEK4_9PSED</name>
<organism evidence="1 2">
    <name type="scientific">Pseudomonas syringae pv. coryli</name>
    <dbReference type="NCBI Taxonomy" id="317659"/>
    <lineage>
        <taxon>Bacteria</taxon>
        <taxon>Pseudomonadati</taxon>
        <taxon>Pseudomonadota</taxon>
        <taxon>Gammaproteobacteria</taxon>
        <taxon>Pseudomonadales</taxon>
        <taxon>Pseudomonadaceae</taxon>
        <taxon>Pseudomonas</taxon>
    </lineage>
</organism>
<comment type="caution">
    <text evidence="1">The sequence shown here is derived from an EMBL/GenBank/DDBJ whole genome shotgun (WGS) entry which is preliminary data.</text>
</comment>
<dbReference type="PROSITE" id="PS51257">
    <property type="entry name" value="PROKAR_LIPOPROTEIN"/>
    <property type="match status" value="1"/>
</dbReference>
<evidence type="ECO:0000313" key="2">
    <source>
        <dbReference type="Proteomes" id="UP000051335"/>
    </source>
</evidence>
<evidence type="ECO:0000313" key="1">
    <source>
        <dbReference type="EMBL" id="KPX08977.1"/>
    </source>
</evidence>
<gene>
    <name evidence="1" type="ORF">ALO75_00896</name>
</gene>
<dbReference type="AlphaFoldDB" id="A0A0P9PEK4"/>
<dbReference type="EMBL" id="LJQC01000132">
    <property type="protein sequence ID" value="KPX08977.1"/>
    <property type="molecule type" value="Genomic_DNA"/>
</dbReference>
<sequence>MDMKKLIAVMGMCVTLGGCATSHYTAGRDFRSSSVASIIKGKTTTTELKSLFGEPYAKSAVSETDEKWIYTYTNGSAHAQSYVVTMKVTTTGTQKTLDVLIRNDVVINYTFSEGPAPGTTTATN</sequence>
<keyword evidence="2" id="KW-1185">Reference proteome</keyword>
<dbReference type="Proteomes" id="UP000051335">
    <property type="component" value="Unassembled WGS sequence"/>
</dbReference>
<dbReference type="PATRIC" id="fig|317659.3.peg.1539"/>
<proteinExistence type="predicted"/>
<protein>
    <recommendedName>
        <fullName evidence="3">Lipoprotein SmpA/OmlA domain-containing protein</fullName>
    </recommendedName>
</protein>